<feature type="region of interest" description="Disordered" evidence="1">
    <location>
        <begin position="93"/>
        <end position="123"/>
    </location>
</feature>
<organism evidence="3 4">
    <name type="scientific">Dactylonectria estremocensis</name>
    <dbReference type="NCBI Taxonomy" id="1079267"/>
    <lineage>
        <taxon>Eukaryota</taxon>
        <taxon>Fungi</taxon>
        <taxon>Dikarya</taxon>
        <taxon>Ascomycota</taxon>
        <taxon>Pezizomycotina</taxon>
        <taxon>Sordariomycetes</taxon>
        <taxon>Hypocreomycetidae</taxon>
        <taxon>Hypocreales</taxon>
        <taxon>Nectriaceae</taxon>
        <taxon>Dactylonectria</taxon>
    </lineage>
</organism>
<dbReference type="OrthoDB" id="3928438at2759"/>
<accession>A0A9P9J6P6</accession>
<feature type="signal peptide" evidence="2">
    <location>
        <begin position="1"/>
        <end position="22"/>
    </location>
</feature>
<reference evidence="3" key="1">
    <citation type="journal article" date="2021" name="Nat. Commun.">
        <title>Genetic determinants of endophytism in the Arabidopsis root mycobiome.</title>
        <authorList>
            <person name="Mesny F."/>
            <person name="Miyauchi S."/>
            <person name="Thiergart T."/>
            <person name="Pickel B."/>
            <person name="Atanasova L."/>
            <person name="Karlsson M."/>
            <person name="Huettel B."/>
            <person name="Barry K.W."/>
            <person name="Haridas S."/>
            <person name="Chen C."/>
            <person name="Bauer D."/>
            <person name="Andreopoulos W."/>
            <person name="Pangilinan J."/>
            <person name="LaButti K."/>
            <person name="Riley R."/>
            <person name="Lipzen A."/>
            <person name="Clum A."/>
            <person name="Drula E."/>
            <person name="Henrissat B."/>
            <person name="Kohler A."/>
            <person name="Grigoriev I.V."/>
            <person name="Martin F.M."/>
            <person name="Hacquard S."/>
        </authorList>
    </citation>
    <scope>NUCLEOTIDE SEQUENCE</scope>
    <source>
        <strain evidence="3">MPI-CAGE-AT-0021</strain>
    </source>
</reference>
<evidence type="ECO:0000313" key="3">
    <source>
        <dbReference type="EMBL" id="KAH7150303.1"/>
    </source>
</evidence>
<keyword evidence="2" id="KW-0732">Signal</keyword>
<keyword evidence="4" id="KW-1185">Reference proteome</keyword>
<evidence type="ECO:0000256" key="1">
    <source>
        <dbReference type="SAM" id="MobiDB-lite"/>
    </source>
</evidence>
<gene>
    <name evidence="3" type="ORF">B0J13DRAFT_549892</name>
</gene>
<sequence>MSPFMTLFRLDILFVAAPMALSPRDAIHSDDLSRYDAFMADIADTHFLDMYLETNMITINVYEGSTNELARSQLFSPSSNAHRYFDQENEAANEVLGSSSQSGSNERRLCKPSGHTGRSEIPNTLGKRLSSCYFSSHG</sequence>
<name>A0A9P9J6P6_9HYPO</name>
<dbReference type="EMBL" id="JAGMUU010000006">
    <property type="protein sequence ID" value="KAH7150303.1"/>
    <property type="molecule type" value="Genomic_DNA"/>
</dbReference>
<evidence type="ECO:0000256" key="2">
    <source>
        <dbReference type="SAM" id="SignalP"/>
    </source>
</evidence>
<dbReference type="AlphaFoldDB" id="A0A9P9J6P6"/>
<evidence type="ECO:0000313" key="4">
    <source>
        <dbReference type="Proteomes" id="UP000717696"/>
    </source>
</evidence>
<proteinExistence type="predicted"/>
<dbReference type="Proteomes" id="UP000717696">
    <property type="component" value="Unassembled WGS sequence"/>
</dbReference>
<comment type="caution">
    <text evidence="3">The sequence shown here is derived from an EMBL/GenBank/DDBJ whole genome shotgun (WGS) entry which is preliminary data.</text>
</comment>
<feature type="chain" id="PRO_5040516935" evidence="2">
    <location>
        <begin position="23"/>
        <end position="138"/>
    </location>
</feature>
<protein>
    <submittedName>
        <fullName evidence="3">Uncharacterized protein</fullName>
    </submittedName>
</protein>